<feature type="region of interest" description="Disordered" evidence="1">
    <location>
        <begin position="1"/>
        <end position="26"/>
    </location>
</feature>
<dbReference type="Gene3D" id="2.60.120.10">
    <property type="entry name" value="Jelly Rolls"/>
    <property type="match status" value="1"/>
</dbReference>
<dbReference type="InterPro" id="IPR000595">
    <property type="entry name" value="cNMP-bd_dom"/>
</dbReference>
<proteinExistence type="predicted"/>
<evidence type="ECO:0000259" key="2">
    <source>
        <dbReference type="PROSITE" id="PS50042"/>
    </source>
</evidence>
<dbReference type="InterPro" id="IPR045641">
    <property type="entry name" value="SrpI-like"/>
</dbReference>
<dbReference type="Pfam" id="PF19307">
    <property type="entry name" value="SrpI-like"/>
    <property type="match status" value="1"/>
</dbReference>
<dbReference type="Proteomes" id="UP000660611">
    <property type="component" value="Unassembled WGS sequence"/>
</dbReference>
<dbReference type="GO" id="GO:0005829">
    <property type="term" value="C:cytosol"/>
    <property type="evidence" value="ECO:0007669"/>
    <property type="project" value="TreeGrafter"/>
</dbReference>
<dbReference type="PROSITE" id="PS50042">
    <property type="entry name" value="CNMP_BINDING_3"/>
    <property type="match status" value="1"/>
</dbReference>
<reference evidence="3" key="1">
    <citation type="submission" date="2021-01" db="EMBL/GenBank/DDBJ databases">
        <title>Whole genome shotgun sequence of Dactylosporangium siamense NBRC 106093.</title>
        <authorList>
            <person name="Komaki H."/>
            <person name="Tamura T."/>
        </authorList>
    </citation>
    <scope>NUCLEOTIDE SEQUENCE</scope>
    <source>
        <strain evidence="3">NBRC 106093</strain>
    </source>
</reference>
<dbReference type="SUPFAM" id="SSF51206">
    <property type="entry name" value="cAMP-binding domain-like"/>
    <property type="match status" value="1"/>
</dbReference>
<sequence length="475" mass="52491">MTLLESIGSNAQANEEQEQRRLSLSTGAARNLATTTKSVPQMQEITSRWLLKMLPWVQAGGGAYRVNRRLSYAVGDGRVSFISTGSQVQVIPQELAELPALRGFEDVTALRSLADRFVQQEFAPGDVIVTKGQPADRVFLIAHGKINKIGAGEYGDETVLGVLADGDHFGSEILTGGAANWEFTAKALTGCTVLALSWQAMQQLNGQADTLREHIRRMQNQPQKPQNKHGEAAIEMASGHEGEPVLPGTYVDYESSPREYELSVAQTVLRVHTRVADLYNKPMDQVEQQLRLTIEALRERQEHELVNNRDFGLLHNAAYDQRVYTRTGPPTPDDMDELLSLVWKEPTFFLAHPRAIAAFGRECSRRGVYPGNIDFGGHQVPAWRGVPIFPSNKIEVSDTRTTSIMLMRVGEQNQGVIGLHQIGIPDEYEPGLSVRFMGISEQAIISYLVSAYYSAAVLVPDALGILENVEIGREN</sequence>
<dbReference type="Pfam" id="PF00027">
    <property type="entry name" value="cNMP_binding"/>
    <property type="match status" value="1"/>
</dbReference>
<dbReference type="PROSITE" id="PS00888">
    <property type="entry name" value="CNMP_BINDING_1"/>
    <property type="match status" value="1"/>
</dbReference>
<gene>
    <name evidence="3" type="ORF">Dsi01nite_026410</name>
</gene>
<dbReference type="SMART" id="SM00100">
    <property type="entry name" value="cNMP"/>
    <property type="match status" value="1"/>
</dbReference>
<keyword evidence="4" id="KW-1185">Reference proteome</keyword>
<dbReference type="InterPro" id="IPR050397">
    <property type="entry name" value="Env_Response_Regulators"/>
</dbReference>
<dbReference type="InterPro" id="IPR014710">
    <property type="entry name" value="RmlC-like_jellyroll"/>
</dbReference>
<dbReference type="InterPro" id="IPR018490">
    <property type="entry name" value="cNMP-bd_dom_sf"/>
</dbReference>
<dbReference type="EMBL" id="BONQ01000039">
    <property type="protein sequence ID" value="GIG44600.1"/>
    <property type="molecule type" value="Genomic_DNA"/>
</dbReference>
<dbReference type="NCBIfam" id="NF041163">
    <property type="entry name" value="encap_f2b"/>
    <property type="match status" value="1"/>
</dbReference>
<accession>A0A919PLF5</accession>
<organism evidence="3 4">
    <name type="scientific">Dactylosporangium siamense</name>
    <dbReference type="NCBI Taxonomy" id="685454"/>
    <lineage>
        <taxon>Bacteria</taxon>
        <taxon>Bacillati</taxon>
        <taxon>Actinomycetota</taxon>
        <taxon>Actinomycetes</taxon>
        <taxon>Micromonosporales</taxon>
        <taxon>Micromonosporaceae</taxon>
        <taxon>Dactylosporangium</taxon>
    </lineage>
</organism>
<dbReference type="PANTHER" id="PTHR24567">
    <property type="entry name" value="CRP FAMILY TRANSCRIPTIONAL REGULATORY PROTEIN"/>
    <property type="match status" value="1"/>
</dbReference>
<evidence type="ECO:0000313" key="3">
    <source>
        <dbReference type="EMBL" id="GIG44600.1"/>
    </source>
</evidence>
<protein>
    <submittedName>
        <fullName evidence="3">Crp/Fnr family transcriptional regulator</fullName>
    </submittedName>
</protein>
<dbReference type="InterPro" id="IPR018488">
    <property type="entry name" value="cNMP-bd_CS"/>
</dbReference>
<dbReference type="PANTHER" id="PTHR24567:SF74">
    <property type="entry name" value="HTH-TYPE TRANSCRIPTIONAL REGULATOR ARCR"/>
    <property type="match status" value="1"/>
</dbReference>
<evidence type="ECO:0000313" key="4">
    <source>
        <dbReference type="Proteomes" id="UP000660611"/>
    </source>
</evidence>
<dbReference type="GO" id="GO:0003700">
    <property type="term" value="F:DNA-binding transcription factor activity"/>
    <property type="evidence" value="ECO:0007669"/>
    <property type="project" value="TreeGrafter"/>
</dbReference>
<feature type="domain" description="Cyclic nucleotide-binding" evidence="2">
    <location>
        <begin position="110"/>
        <end position="204"/>
    </location>
</feature>
<dbReference type="AlphaFoldDB" id="A0A919PLF5"/>
<dbReference type="RefSeq" id="WP_203846429.1">
    <property type="nucleotide sequence ID" value="NZ_BAAAVW010000007.1"/>
</dbReference>
<evidence type="ECO:0000256" key="1">
    <source>
        <dbReference type="SAM" id="MobiDB-lite"/>
    </source>
</evidence>
<dbReference type="InterPro" id="IPR049817">
    <property type="entry name" value="Encap_f2b"/>
</dbReference>
<name>A0A919PLF5_9ACTN</name>
<dbReference type="CDD" id="cd00038">
    <property type="entry name" value="CAP_ED"/>
    <property type="match status" value="1"/>
</dbReference>
<comment type="caution">
    <text evidence="3">The sequence shown here is derived from an EMBL/GenBank/DDBJ whole genome shotgun (WGS) entry which is preliminary data.</text>
</comment>